<proteinExistence type="predicted"/>
<dbReference type="InterPro" id="IPR015315">
    <property type="entry name" value="DUF1963"/>
</dbReference>
<comment type="caution">
    <text evidence="1">The sequence shown here is derived from an EMBL/GenBank/DDBJ whole genome shotgun (WGS) entry which is preliminary data.</text>
</comment>
<dbReference type="InterPro" id="IPR035948">
    <property type="entry name" value="YwqG-like_sf"/>
</dbReference>
<organism evidence="1 2">
    <name type="scientific">Dactylosporangium sucinum</name>
    <dbReference type="NCBI Taxonomy" id="1424081"/>
    <lineage>
        <taxon>Bacteria</taxon>
        <taxon>Bacillati</taxon>
        <taxon>Actinomycetota</taxon>
        <taxon>Actinomycetes</taxon>
        <taxon>Micromonosporales</taxon>
        <taxon>Micromonosporaceae</taxon>
        <taxon>Dactylosporangium</taxon>
    </lineage>
</organism>
<evidence type="ECO:0008006" key="3">
    <source>
        <dbReference type="Google" id="ProtNLM"/>
    </source>
</evidence>
<name>A0A917WTC6_9ACTN</name>
<gene>
    <name evidence="1" type="ORF">GCM10007977_029550</name>
</gene>
<dbReference type="EMBL" id="BMPI01000012">
    <property type="protein sequence ID" value="GGM26405.1"/>
    <property type="molecule type" value="Genomic_DNA"/>
</dbReference>
<evidence type="ECO:0000313" key="1">
    <source>
        <dbReference type="EMBL" id="GGM26405.1"/>
    </source>
</evidence>
<dbReference type="Gene3D" id="2.30.320.10">
    <property type="entry name" value="YwqG-like"/>
    <property type="match status" value="1"/>
</dbReference>
<reference evidence="1" key="1">
    <citation type="journal article" date="2014" name="Int. J. Syst. Evol. Microbiol.">
        <title>Complete genome sequence of Corynebacterium casei LMG S-19264T (=DSM 44701T), isolated from a smear-ripened cheese.</title>
        <authorList>
            <consortium name="US DOE Joint Genome Institute (JGI-PGF)"/>
            <person name="Walter F."/>
            <person name="Albersmeier A."/>
            <person name="Kalinowski J."/>
            <person name="Ruckert C."/>
        </authorList>
    </citation>
    <scope>NUCLEOTIDE SEQUENCE</scope>
    <source>
        <strain evidence="1">JCM 19831</strain>
    </source>
</reference>
<accession>A0A917WTC6</accession>
<dbReference type="Pfam" id="PF09234">
    <property type="entry name" value="DUF1963"/>
    <property type="match status" value="1"/>
</dbReference>
<dbReference type="SUPFAM" id="SSF103032">
    <property type="entry name" value="Hypothetical protein YwqG"/>
    <property type="match status" value="1"/>
</dbReference>
<sequence>MTGRASIARVRTEDELVAIAREHLPADVAERWLALRLPAVSLVPVPVGDVLTPIVGQLGGEPALPDDVPWPVTDDGRPLYHVATVDCAALPTAGAGLPDRGHLLFFVDEALFEDDADPDEPPPPGAARLVHVPAGQAVRRRATPAQGNAYDRTRLAARACVTAPAGDHPAVFQALGDAVTEPGHPLQALRFAAALAGPEPDHRLGGHPQPLRDSVEFDAAAASLGGAAGWRDPALRAEALRWRLLAQFDRGDPDIAWHGDDAVLLYWLIRADDLAAGRLDRVFFTLRRPYGNDG</sequence>
<dbReference type="AlphaFoldDB" id="A0A917WTC6"/>
<evidence type="ECO:0000313" key="2">
    <source>
        <dbReference type="Proteomes" id="UP000642070"/>
    </source>
</evidence>
<dbReference type="Proteomes" id="UP000642070">
    <property type="component" value="Unassembled WGS sequence"/>
</dbReference>
<keyword evidence="2" id="KW-1185">Reference proteome</keyword>
<reference evidence="1" key="2">
    <citation type="submission" date="2020-09" db="EMBL/GenBank/DDBJ databases">
        <authorList>
            <person name="Sun Q."/>
            <person name="Ohkuma M."/>
        </authorList>
    </citation>
    <scope>NUCLEOTIDE SEQUENCE</scope>
    <source>
        <strain evidence="1">JCM 19831</strain>
    </source>
</reference>
<protein>
    <recommendedName>
        <fullName evidence="3">DUF1963 domain-containing protein</fullName>
    </recommendedName>
</protein>